<keyword evidence="3" id="KW-1185">Reference proteome</keyword>
<dbReference type="PaxDb" id="3708-A0A078GTB0"/>
<dbReference type="AlphaFoldDB" id="A0A078GTB0"/>
<proteinExistence type="predicted"/>
<feature type="region of interest" description="Disordered" evidence="1">
    <location>
        <begin position="1"/>
        <end position="22"/>
    </location>
</feature>
<sequence>MENLRRNNSTIGSPKPTTTNFTTSLRARCSIMGDGGHASAIDVSGLWHRL</sequence>
<gene>
    <name evidence="2" type="primary">BnaC07g12570D</name>
    <name evidence="2" type="ORF">GSBRNA2T00040297001</name>
</gene>
<evidence type="ECO:0000313" key="2">
    <source>
        <dbReference type="EMBL" id="CDY28429.1"/>
    </source>
</evidence>
<evidence type="ECO:0000313" key="3">
    <source>
        <dbReference type="Proteomes" id="UP000028999"/>
    </source>
</evidence>
<evidence type="ECO:0000256" key="1">
    <source>
        <dbReference type="SAM" id="MobiDB-lite"/>
    </source>
</evidence>
<name>A0A078GTB0_BRANA</name>
<accession>A0A078GTB0</accession>
<organism evidence="2 3">
    <name type="scientific">Brassica napus</name>
    <name type="common">Rape</name>
    <dbReference type="NCBI Taxonomy" id="3708"/>
    <lineage>
        <taxon>Eukaryota</taxon>
        <taxon>Viridiplantae</taxon>
        <taxon>Streptophyta</taxon>
        <taxon>Embryophyta</taxon>
        <taxon>Tracheophyta</taxon>
        <taxon>Spermatophyta</taxon>
        <taxon>Magnoliopsida</taxon>
        <taxon>eudicotyledons</taxon>
        <taxon>Gunneridae</taxon>
        <taxon>Pentapetalae</taxon>
        <taxon>rosids</taxon>
        <taxon>malvids</taxon>
        <taxon>Brassicales</taxon>
        <taxon>Brassicaceae</taxon>
        <taxon>Brassiceae</taxon>
        <taxon>Brassica</taxon>
    </lineage>
</organism>
<protein>
    <submittedName>
        <fullName evidence="2">BnaC07g12570D protein</fullName>
    </submittedName>
</protein>
<dbReference type="Gramene" id="CDY28429">
    <property type="protein sequence ID" value="CDY28429"/>
    <property type="gene ID" value="GSBRNA2T00040297001"/>
</dbReference>
<reference evidence="2 3" key="1">
    <citation type="journal article" date="2014" name="Science">
        <title>Plant genetics. Early allopolyploid evolution in the post-Neolithic Brassica napus oilseed genome.</title>
        <authorList>
            <person name="Chalhoub B."/>
            <person name="Denoeud F."/>
            <person name="Liu S."/>
            <person name="Parkin I.A."/>
            <person name="Tang H."/>
            <person name="Wang X."/>
            <person name="Chiquet J."/>
            <person name="Belcram H."/>
            <person name="Tong C."/>
            <person name="Samans B."/>
            <person name="Correa M."/>
            <person name="Da Silva C."/>
            <person name="Just J."/>
            <person name="Falentin C."/>
            <person name="Koh C.S."/>
            <person name="Le Clainche I."/>
            <person name="Bernard M."/>
            <person name="Bento P."/>
            <person name="Noel B."/>
            <person name="Labadie K."/>
            <person name="Alberti A."/>
            <person name="Charles M."/>
            <person name="Arnaud D."/>
            <person name="Guo H."/>
            <person name="Daviaud C."/>
            <person name="Alamery S."/>
            <person name="Jabbari K."/>
            <person name="Zhao M."/>
            <person name="Edger P.P."/>
            <person name="Chelaifa H."/>
            <person name="Tack D."/>
            <person name="Lassalle G."/>
            <person name="Mestiri I."/>
            <person name="Schnel N."/>
            <person name="Le Paslier M.C."/>
            <person name="Fan G."/>
            <person name="Renault V."/>
            <person name="Bayer P.E."/>
            <person name="Golicz A.A."/>
            <person name="Manoli S."/>
            <person name="Lee T.H."/>
            <person name="Thi V.H."/>
            <person name="Chalabi S."/>
            <person name="Hu Q."/>
            <person name="Fan C."/>
            <person name="Tollenaere R."/>
            <person name="Lu Y."/>
            <person name="Battail C."/>
            <person name="Shen J."/>
            <person name="Sidebottom C.H."/>
            <person name="Wang X."/>
            <person name="Canaguier A."/>
            <person name="Chauveau A."/>
            <person name="Berard A."/>
            <person name="Deniot G."/>
            <person name="Guan M."/>
            <person name="Liu Z."/>
            <person name="Sun F."/>
            <person name="Lim Y.P."/>
            <person name="Lyons E."/>
            <person name="Town C.D."/>
            <person name="Bancroft I."/>
            <person name="Wang X."/>
            <person name="Meng J."/>
            <person name="Ma J."/>
            <person name="Pires J.C."/>
            <person name="King G.J."/>
            <person name="Brunel D."/>
            <person name="Delourme R."/>
            <person name="Renard M."/>
            <person name="Aury J.M."/>
            <person name="Adams K.L."/>
            <person name="Batley J."/>
            <person name="Snowdon R.J."/>
            <person name="Tost J."/>
            <person name="Edwards D."/>
            <person name="Zhou Y."/>
            <person name="Hua W."/>
            <person name="Sharpe A.G."/>
            <person name="Paterson A.H."/>
            <person name="Guan C."/>
            <person name="Wincker P."/>
        </authorList>
    </citation>
    <scope>NUCLEOTIDE SEQUENCE [LARGE SCALE GENOMIC DNA]</scope>
    <source>
        <strain evidence="3">cv. Darmor-bzh</strain>
    </source>
</reference>
<dbReference type="Proteomes" id="UP000028999">
    <property type="component" value="Unassembled WGS sequence"/>
</dbReference>
<dbReference type="EMBL" id="LK032220">
    <property type="protein sequence ID" value="CDY28429.1"/>
    <property type="molecule type" value="Genomic_DNA"/>
</dbReference>